<feature type="transmembrane region" description="Helical" evidence="1">
    <location>
        <begin position="145"/>
        <end position="163"/>
    </location>
</feature>
<accession>A0ABY5VLR1</accession>
<dbReference type="PANTHER" id="PTHR37314">
    <property type="entry name" value="SLR0142 PROTEIN"/>
    <property type="match status" value="1"/>
</dbReference>
<feature type="transmembrane region" description="Helical" evidence="1">
    <location>
        <begin position="169"/>
        <end position="188"/>
    </location>
</feature>
<feature type="transmembrane region" description="Helical" evidence="1">
    <location>
        <begin position="49"/>
        <end position="68"/>
    </location>
</feature>
<evidence type="ECO:0000313" key="3">
    <source>
        <dbReference type="Proteomes" id="UP001059617"/>
    </source>
</evidence>
<dbReference type="Proteomes" id="UP001059617">
    <property type="component" value="Chromosome"/>
</dbReference>
<feature type="transmembrane region" description="Helical" evidence="1">
    <location>
        <begin position="20"/>
        <end position="43"/>
    </location>
</feature>
<keyword evidence="1" id="KW-0472">Membrane</keyword>
<reference evidence="2" key="2">
    <citation type="submission" date="2022-09" db="EMBL/GenBank/DDBJ databases">
        <title>Biosynthetic gene clusters of Dactylosporangioum fulvum.</title>
        <authorList>
            <person name="Caradec T."/>
        </authorList>
    </citation>
    <scope>NUCLEOTIDE SEQUENCE</scope>
    <source>
        <strain evidence="2">NRRL B-16292</strain>
    </source>
</reference>
<keyword evidence="1" id="KW-1133">Transmembrane helix</keyword>
<name>A0ABY5VLR1_9ACTN</name>
<evidence type="ECO:0000256" key="1">
    <source>
        <dbReference type="SAM" id="Phobius"/>
    </source>
</evidence>
<dbReference type="RefSeq" id="WP_259855710.1">
    <property type="nucleotide sequence ID" value="NZ_CP073720.1"/>
</dbReference>
<evidence type="ECO:0000313" key="2">
    <source>
        <dbReference type="EMBL" id="UWP78517.1"/>
    </source>
</evidence>
<keyword evidence="3" id="KW-1185">Reference proteome</keyword>
<reference evidence="2" key="1">
    <citation type="submission" date="2021-04" db="EMBL/GenBank/DDBJ databases">
        <authorList>
            <person name="Hartkoorn R.C."/>
            <person name="Beaudoing E."/>
            <person name="Hot D."/>
        </authorList>
    </citation>
    <scope>NUCLEOTIDE SEQUENCE</scope>
    <source>
        <strain evidence="2">NRRL B-16292</strain>
    </source>
</reference>
<dbReference type="Pfam" id="PF06912">
    <property type="entry name" value="DUF1275"/>
    <property type="match status" value="1"/>
</dbReference>
<keyword evidence="1" id="KW-0812">Transmembrane</keyword>
<organism evidence="2 3">
    <name type="scientific">Dactylosporangium fulvum</name>
    <dbReference type="NCBI Taxonomy" id="53359"/>
    <lineage>
        <taxon>Bacteria</taxon>
        <taxon>Bacillati</taxon>
        <taxon>Actinomycetota</taxon>
        <taxon>Actinomycetes</taxon>
        <taxon>Micromonosporales</taxon>
        <taxon>Micromonosporaceae</taxon>
        <taxon>Dactylosporangium</taxon>
    </lineage>
</organism>
<dbReference type="EMBL" id="CP073720">
    <property type="protein sequence ID" value="UWP78517.1"/>
    <property type="molecule type" value="Genomic_DNA"/>
</dbReference>
<dbReference type="InterPro" id="IPR010699">
    <property type="entry name" value="DUF1275"/>
</dbReference>
<sequence length="209" mass="21837">MRRTVWMLSLAAGYVDGIGLLYLGGVFCSVVTGNLVVLGMTAVQHVTDTAERAALAVVVYAATVVVARKLPPNRCLLAELLALCALCGGWVITHHDPRGLTQLPLLAMAAIAMGLQSAAMRDSDVPTTYLTESVTRLATGRFDPLLLVPFVAIPVGAVSAALLLDRVPWLGPLPAVVLVAAACVARMVPPRSPAPAPQPAHRAPAHSSR</sequence>
<dbReference type="PANTHER" id="PTHR37314:SF4">
    <property type="entry name" value="UPF0700 TRANSMEMBRANE PROTEIN YOAK"/>
    <property type="match status" value="1"/>
</dbReference>
<gene>
    <name evidence="2" type="ORF">Dfulv_25370</name>
</gene>
<protein>
    <submittedName>
        <fullName evidence="2">DUF1275 domain-containing protein</fullName>
    </submittedName>
</protein>
<proteinExistence type="predicted"/>
<feature type="transmembrane region" description="Helical" evidence="1">
    <location>
        <begin position="75"/>
        <end position="93"/>
    </location>
</feature>